<evidence type="ECO:0000313" key="2">
    <source>
        <dbReference type="EMBL" id="MFC4065340.1"/>
    </source>
</evidence>
<dbReference type="InterPro" id="IPR001242">
    <property type="entry name" value="Condensation_dom"/>
</dbReference>
<protein>
    <submittedName>
        <fullName evidence="2">Condensation domain-containing protein</fullName>
    </submittedName>
</protein>
<organism evidence="2 3">
    <name type="scientific">Actinoplanes subglobosus</name>
    <dbReference type="NCBI Taxonomy" id="1547892"/>
    <lineage>
        <taxon>Bacteria</taxon>
        <taxon>Bacillati</taxon>
        <taxon>Actinomycetota</taxon>
        <taxon>Actinomycetes</taxon>
        <taxon>Micromonosporales</taxon>
        <taxon>Micromonosporaceae</taxon>
        <taxon>Actinoplanes</taxon>
    </lineage>
</organism>
<dbReference type="Gene3D" id="3.30.559.10">
    <property type="entry name" value="Chloramphenicol acetyltransferase-like domain"/>
    <property type="match status" value="1"/>
</dbReference>
<comment type="caution">
    <text evidence="2">The sequence shown here is derived from an EMBL/GenBank/DDBJ whole genome shotgun (WGS) entry which is preliminary data.</text>
</comment>
<dbReference type="Gene3D" id="3.30.559.30">
    <property type="entry name" value="Nonribosomal peptide synthetase, condensation domain"/>
    <property type="match status" value="1"/>
</dbReference>
<sequence length="463" mass="49500">MTTPGGLQDILPLSPLQEGLYFLSAYSGDGPDVYVVQQVLTLDGDVDAGRLRQAAQSLLDRHANLRAAFRPRKAGQPVQLIPHAVKADWTEIDLSDRPGDADAVADEDRAKPFDLAKPPLLRWTLARLGAHRHRLILTSHHILLDGWSAPLLVRDLLLLYAGRPLPVVRPYKDYLAWVAGQDRAASERAWSEALAGIETPTIVGTGDPAVAAPQAVEHVVDAGRLAAAARAEGLTLNTVVQGCWALVLAELTGRDDIVFGSTVSGRPATLPGAEDMVGLFINTVPVRIRPRPSDTWAGYLRRVQAEQAALLDHQHVGLATIQRLAGIGTLFDTLLVFESYPLDADGLRALEDAAGLRLAEVTGADATHYPLTLTVIPGESLTLGAEYRADVISREQATGLLSRLEALLAAFAADAGGRLAALPAAGALREAGPALDVPDGTILDEFDEVVRRTPDLVAVRFKD</sequence>
<feature type="domain" description="Condensation" evidence="1">
    <location>
        <begin position="8"/>
        <end position="415"/>
    </location>
</feature>
<accession>A0ABV8IU57</accession>
<dbReference type="PANTHER" id="PTHR45527">
    <property type="entry name" value="NONRIBOSOMAL PEPTIDE SYNTHETASE"/>
    <property type="match status" value="1"/>
</dbReference>
<gene>
    <name evidence="2" type="ORF">ACFO0C_10390</name>
</gene>
<proteinExistence type="predicted"/>
<evidence type="ECO:0000259" key="1">
    <source>
        <dbReference type="Pfam" id="PF00668"/>
    </source>
</evidence>
<dbReference type="SUPFAM" id="SSF52777">
    <property type="entry name" value="CoA-dependent acyltransferases"/>
    <property type="match status" value="2"/>
</dbReference>
<keyword evidence="3" id="KW-1185">Reference proteome</keyword>
<dbReference type="EMBL" id="JBHSBL010000009">
    <property type="protein sequence ID" value="MFC4065340.1"/>
    <property type="molecule type" value="Genomic_DNA"/>
</dbReference>
<evidence type="ECO:0000313" key="3">
    <source>
        <dbReference type="Proteomes" id="UP001595867"/>
    </source>
</evidence>
<reference evidence="3" key="1">
    <citation type="journal article" date="2019" name="Int. J. Syst. Evol. Microbiol.">
        <title>The Global Catalogue of Microorganisms (GCM) 10K type strain sequencing project: providing services to taxonomists for standard genome sequencing and annotation.</title>
        <authorList>
            <consortium name="The Broad Institute Genomics Platform"/>
            <consortium name="The Broad Institute Genome Sequencing Center for Infectious Disease"/>
            <person name="Wu L."/>
            <person name="Ma J."/>
        </authorList>
    </citation>
    <scope>NUCLEOTIDE SEQUENCE [LARGE SCALE GENOMIC DNA]</scope>
    <source>
        <strain evidence="3">TBRC 5832</strain>
    </source>
</reference>
<dbReference type="RefSeq" id="WP_378066369.1">
    <property type="nucleotide sequence ID" value="NZ_JBHSBL010000009.1"/>
</dbReference>
<dbReference type="Pfam" id="PF00668">
    <property type="entry name" value="Condensation"/>
    <property type="match status" value="1"/>
</dbReference>
<name>A0ABV8IU57_9ACTN</name>
<dbReference type="CDD" id="cd19543">
    <property type="entry name" value="DCL_NRPS"/>
    <property type="match status" value="1"/>
</dbReference>
<dbReference type="InterPro" id="IPR023213">
    <property type="entry name" value="CAT-like_dom_sf"/>
</dbReference>
<dbReference type="PANTHER" id="PTHR45527:SF1">
    <property type="entry name" value="FATTY ACID SYNTHASE"/>
    <property type="match status" value="1"/>
</dbReference>
<feature type="non-terminal residue" evidence="2">
    <location>
        <position position="463"/>
    </location>
</feature>
<dbReference type="Proteomes" id="UP001595867">
    <property type="component" value="Unassembled WGS sequence"/>
</dbReference>